<dbReference type="Gene3D" id="3.40.190.10">
    <property type="entry name" value="Periplasmic binding protein-like II"/>
    <property type="match status" value="1"/>
</dbReference>
<dbReference type="InterPro" id="IPR050490">
    <property type="entry name" value="Bact_solute-bd_prot1"/>
</dbReference>
<accession>A0A398CRP8</accession>
<dbReference type="Proteomes" id="UP000266340">
    <property type="component" value="Unassembled WGS sequence"/>
</dbReference>
<dbReference type="AlphaFoldDB" id="A0A398CRP8"/>
<name>A0A398CRP8_9BACL</name>
<dbReference type="PANTHER" id="PTHR43649">
    <property type="entry name" value="ARABINOSE-BINDING PROTEIN-RELATED"/>
    <property type="match status" value="1"/>
</dbReference>
<reference evidence="6 7" key="1">
    <citation type="submission" date="2018-09" db="EMBL/GenBank/DDBJ databases">
        <title>Cohnella cavernae sp. nov., isolated from a karst cave.</title>
        <authorList>
            <person name="Zhu H."/>
        </authorList>
    </citation>
    <scope>NUCLEOTIDE SEQUENCE [LARGE SCALE GENOMIC DNA]</scope>
    <source>
        <strain evidence="6 7">K2E09-144</strain>
    </source>
</reference>
<keyword evidence="4 5" id="KW-0732">Signal</keyword>
<dbReference type="RefSeq" id="WP_119147464.1">
    <property type="nucleotide sequence ID" value="NZ_JBHSOV010000005.1"/>
</dbReference>
<comment type="similarity">
    <text evidence="2">Belongs to the bacterial solute-binding protein 1 family.</text>
</comment>
<evidence type="ECO:0000313" key="7">
    <source>
        <dbReference type="Proteomes" id="UP000266340"/>
    </source>
</evidence>
<comment type="subcellular location">
    <subcellularLocation>
        <location evidence="1">Cell envelope</location>
    </subcellularLocation>
</comment>
<gene>
    <name evidence="6" type="ORF">D3H35_01545</name>
</gene>
<evidence type="ECO:0000256" key="2">
    <source>
        <dbReference type="ARBA" id="ARBA00008520"/>
    </source>
</evidence>
<dbReference type="EMBL" id="QXJM01000014">
    <property type="protein sequence ID" value="RIE05232.1"/>
    <property type="molecule type" value="Genomic_DNA"/>
</dbReference>
<dbReference type="PROSITE" id="PS51257">
    <property type="entry name" value="PROKAR_LIPOPROTEIN"/>
    <property type="match status" value="1"/>
</dbReference>
<organism evidence="6 7">
    <name type="scientific">Cohnella faecalis</name>
    <dbReference type="NCBI Taxonomy" id="2315694"/>
    <lineage>
        <taxon>Bacteria</taxon>
        <taxon>Bacillati</taxon>
        <taxon>Bacillota</taxon>
        <taxon>Bacilli</taxon>
        <taxon>Bacillales</taxon>
        <taxon>Paenibacillaceae</taxon>
        <taxon>Cohnella</taxon>
    </lineage>
</organism>
<protein>
    <submittedName>
        <fullName evidence="6">Carbohydrate ABC transporter substrate-binding protein</fullName>
    </submittedName>
</protein>
<sequence length="444" mass="49654">MVRKLAAVVGGLVLLLASACMKEKPEETSLKKTIKVMFSSESDFNQKYGQYFAAEYPNIEIEVIPMGLVTSEQKWQLIQQQKPDVFFTYMNEFEFLVKNNALVSLEPFLKENSFDLGSLHPGLISALRERGGGQLFALPLTFNSIALIYNKQLFDRYKLEYPRDGMTWTEVMSLAKKFPTDGPEESRVYGLSVGSSYSDNLVELIRYIGQTKGLAYWNAEGDQVTLNTEAWRRIYFEAVELFRSGAIKRTQLSAGVQSANENEFAKGNTAMTLDSYYSVATGLLQASGRAPDQQIKWGIAASPVSDKDGETGIYFASDELTVISAESAQTKEAWAFVQYVNSEEYARIKNQLLPIPPLLARTGSMREFDGNQLDKFAQFKPNSLNYVASDPLKNAFYNVFEKIASGKLDEVLAGKLTVEEAVEQLQVLGQEELMKVRSAAAEKK</sequence>
<dbReference type="PANTHER" id="PTHR43649:SF31">
    <property type="entry name" value="SN-GLYCEROL-3-PHOSPHATE-BINDING PERIPLASMIC PROTEIN UGPB"/>
    <property type="match status" value="1"/>
</dbReference>
<dbReference type="GO" id="GO:0030313">
    <property type="term" value="C:cell envelope"/>
    <property type="evidence" value="ECO:0007669"/>
    <property type="project" value="UniProtKB-SubCell"/>
</dbReference>
<feature type="signal peptide" evidence="5">
    <location>
        <begin position="1"/>
        <end position="19"/>
    </location>
</feature>
<keyword evidence="7" id="KW-1185">Reference proteome</keyword>
<dbReference type="InterPro" id="IPR006059">
    <property type="entry name" value="SBP"/>
</dbReference>
<evidence type="ECO:0000313" key="6">
    <source>
        <dbReference type="EMBL" id="RIE05232.1"/>
    </source>
</evidence>
<dbReference type="Pfam" id="PF01547">
    <property type="entry name" value="SBP_bac_1"/>
    <property type="match status" value="1"/>
</dbReference>
<comment type="caution">
    <text evidence="6">The sequence shown here is derived from an EMBL/GenBank/DDBJ whole genome shotgun (WGS) entry which is preliminary data.</text>
</comment>
<dbReference type="SUPFAM" id="SSF53850">
    <property type="entry name" value="Periplasmic binding protein-like II"/>
    <property type="match status" value="1"/>
</dbReference>
<proteinExistence type="inferred from homology"/>
<evidence type="ECO:0000256" key="4">
    <source>
        <dbReference type="ARBA" id="ARBA00022729"/>
    </source>
</evidence>
<evidence type="ECO:0000256" key="1">
    <source>
        <dbReference type="ARBA" id="ARBA00004196"/>
    </source>
</evidence>
<evidence type="ECO:0000256" key="3">
    <source>
        <dbReference type="ARBA" id="ARBA00022448"/>
    </source>
</evidence>
<keyword evidence="3" id="KW-0813">Transport</keyword>
<dbReference type="OrthoDB" id="2675752at2"/>
<evidence type="ECO:0000256" key="5">
    <source>
        <dbReference type="SAM" id="SignalP"/>
    </source>
</evidence>
<feature type="chain" id="PRO_5038442450" evidence="5">
    <location>
        <begin position="20"/>
        <end position="444"/>
    </location>
</feature>